<dbReference type="PANTHER" id="PTHR24028">
    <property type="entry name" value="CADHERIN-87A"/>
    <property type="match status" value="1"/>
</dbReference>
<dbReference type="InterPro" id="IPR020894">
    <property type="entry name" value="Cadherin_CS"/>
</dbReference>
<feature type="domain" description="Cadherin" evidence="14">
    <location>
        <begin position="353"/>
        <end position="451"/>
    </location>
</feature>
<keyword evidence="4 13" id="KW-0732">Signal</keyword>
<keyword evidence="8 12" id="KW-1133">Transmembrane helix</keyword>
<feature type="domain" description="Cadherin" evidence="14">
    <location>
        <begin position="135"/>
        <end position="237"/>
    </location>
</feature>
<name>A0A7I8VV80_9ANNE</name>
<evidence type="ECO:0000256" key="3">
    <source>
        <dbReference type="ARBA" id="ARBA00022692"/>
    </source>
</evidence>
<keyword evidence="3 12" id="KW-0812">Transmembrane</keyword>
<comment type="subcellular location">
    <subcellularLocation>
        <location evidence="1">Cell membrane</location>
        <topology evidence="1">Single-pass type I membrane protein</topology>
    </subcellularLocation>
</comment>
<dbReference type="PROSITE" id="PS50268">
    <property type="entry name" value="CADHERIN_2"/>
    <property type="match status" value="7"/>
</dbReference>
<feature type="domain" description="Cadherin" evidence="14">
    <location>
        <begin position="553"/>
        <end position="655"/>
    </location>
</feature>
<keyword evidence="6 11" id="KW-0106">Calcium</keyword>
<keyword evidence="2" id="KW-1003">Cell membrane</keyword>
<keyword evidence="7" id="KW-0130">Cell adhesion</keyword>
<dbReference type="InterPro" id="IPR002126">
    <property type="entry name" value="Cadherin-like_dom"/>
</dbReference>
<feature type="chain" id="PRO_5029692765" description="Cadherin domain-containing protein" evidence="13">
    <location>
        <begin position="19"/>
        <end position="909"/>
    </location>
</feature>
<dbReference type="PROSITE" id="PS00232">
    <property type="entry name" value="CADHERIN_1"/>
    <property type="match status" value="4"/>
</dbReference>
<dbReference type="CDD" id="cd11304">
    <property type="entry name" value="Cadherin_repeat"/>
    <property type="match status" value="6"/>
</dbReference>
<feature type="domain" description="Cadherin" evidence="14">
    <location>
        <begin position="452"/>
        <end position="552"/>
    </location>
</feature>
<dbReference type="FunFam" id="2.60.40.60:FF:000002">
    <property type="entry name" value="Protocadherin alpha 2"/>
    <property type="match status" value="1"/>
</dbReference>
<organism evidence="15 16">
    <name type="scientific">Dimorphilus gyrociliatus</name>
    <dbReference type="NCBI Taxonomy" id="2664684"/>
    <lineage>
        <taxon>Eukaryota</taxon>
        <taxon>Metazoa</taxon>
        <taxon>Spiralia</taxon>
        <taxon>Lophotrochozoa</taxon>
        <taxon>Annelida</taxon>
        <taxon>Polychaeta</taxon>
        <taxon>Polychaeta incertae sedis</taxon>
        <taxon>Dinophilidae</taxon>
        <taxon>Dimorphilus</taxon>
    </lineage>
</organism>
<dbReference type="SMART" id="SM00112">
    <property type="entry name" value="CA"/>
    <property type="match status" value="7"/>
</dbReference>
<feature type="transmembrane region" description="Helical" evidence="12">
    <location>
        <begin position="775"/>
        <end position="798"/>
    </location>
</feature>
<protein>
    <recommendedName>
        <fullName evidence="14">Cadherin domain-containing protein</fullName>
    </recommendedName>
</protein>
<dbReference type="InterPro" id="IPR050174">
    <property type="entry name" value="Protocadherin/Cadherin-CA"/>
</dbReference>
<evidence type="ECO:0000256" key="11">
    <source>
        <dbReference type="PROSITE-ProRule" id="PRU00043"/>
    </source>
</evidence>
<feature type="domain" description="Cadherin" evidence="14">
    <location>
        <begin position="238"/>
        <end position="341"/>
    </location>
</feature>
<keyword evidence="10" id="KW-0325">Glycoprotein</keyword>
<evidence type="ECO:0000259" key="14">
    <source>
        <dbReference type="PROSITE" id="PS50268"/>
    </source>
</evidence>
<dbReference type="PANTHER" id="PTHR24028:SF146">
    <property type="entry name" value="CADHERIN 96CB, ISOFORM D-RELATED"/>
    <property type="match status" value="1"/>
</dbReference>
<dbReference type="OrthoDB" id="6252479at2759"/>
<dbReference type="GO" id="GO:0007156">
    <property type="term" value="P:homophilic cell adhesion via plasma membrane adhesion molecules"/>
    <property type="evidence" value="ECO:0007669"/>
    <property type="project" value="InterPro"/>
</dbReference>
<evidence type="ECO:0000256" key="5">
    <source>
        <dbReference type="ARBA" id="ARBA00022737"/>
    </source>
</evidence>
<dbReference type="GO" id="GO:0005886">
    <property type="term" value="C:plasma membrane"/>
    <property type="evidence" value="ECO:0007669"/>
    <property type="project" value="UniProtKB-SubCell"/>
</dbReference>
<feature type="signal peptide" evidence="13">
    <location>
        <begin position="1"/>
        <end position="18"/>
    </location>
</feature>
<evidence type="ECO:0000256" key="13">
    <source>
        <dbReference type="SAM" id="SignalP"/>
    </source>
</evidence>
<proteinExistence type="predicted"/>
<dbReference type="AlphaFoldDB" id="A0A7I8VV80"/>
<dbReference type="PRINTS" id="PR00205">
    <property type="entry name" value="CADHERIN"/>
</dbReference>
<feature type="domain" description="Cadherin" evidence="14">
    <location>
        <begin position="659"/>
        <end position="754"/>
    </location>
</feature>
<dbReference type="InterPro" id="IPR015919">
    <property type="entry name" value="Cadherin-like_sf"/>
</dbReference>
<accession>A0A7I8VV80</accession>
<evidence type="ECO:0000256" key="1">
    <source>
        <dbReference type="ARBA" id="ARBA00004251"/>
    </source>
</evidence>
<evidence type="ECO:0000313" key="15">
    <source>
        <dbReference type="EMBL" id="CAD5120251.1"/>
    </source>
</evidence>
<evidence type="ECO:0000256" key="8">
    <source>
        <dbReference type="ARBA" id="ARBA00022989"/>
    </source>
</evidence>
<dbReference type="EMBL" id="CAJFCJ010000012">
    <property type="protein sequence ID" value="CAD5120251.1"/>
    <property type="molecule type" value="Genomic_DNA"/>
</dbReference>
<dbReference type="FunFam" id="2.60.40.60:FF:000004">
    <property type="entry name" value="Protocadherin 1 gamma 2"/>
    <property type="match status" value="1"/>
</dbReference>
<dbReference type="Pfam" id="PF00028">
    <property type="entry name" value="Cadherin"/>
    <property type="match status" value="5"/>
</dbReference>
<evidence type="ECO:0000256" key="4">
    <source>
        <dbReference type="ARBA" id="ARBA00022729"/>
    </source>
</evidence>
<dbReference type="FunFam" id="2.60.40.60:FF:000092">
    <property type="entry name" value="Protocadherin 8"/>
    <property type="match status" value="1"/>
</dbReference>
<evidence type="ECO:0000256" key="9">
    <source>
        <dbReference type="ARBA" id="ARBA00023136"/>
    </source>
</evidence>
<evidence type="ECO:0000256" key="10">
    <source>
        <dbReference type="ARBA" id="ARBA00023180"/>
    </source>
</evidence>
<keyword evidence="5" id="KW-0677">Repeat</keyword>
<feature type="domain" description="Cadherin" evidence="14">
    <location>
        <begin position="61"/>
        <end position="134"/>
    </location>
</feature>
<dbReference type="SUPFAM" id="SSF49313">
    <property type="entry name" value="Cadherin-like"/>
    <property type="match status" value="6"/>
</dbReference>
<evidence type="ECO:0000256" key="7">
    <source>
        <dbReference type="ARBA" id="ARBA00022889"/>
    </source>
</evidence>
<comment type="caution">
    <text evidence="15">The sequence shown here is derived from an EMBL/GenBank/DDBJ whole genome shotgun (WGS) entry which is preliminary data.</text>
</comment>
<evidence type="ECO:0000256" key="12">
    <source>
        <dbReference type="SAM" id="Phobius"/>
    </source>
</evidence>
<dbReference type="Gene3D" id="2.60.40.60">
    <property type="entry name" value="Cadherins"/>
    <property type="match status" value="7"/>
</dbReference>
<dbReference type="GO" id="GO:0005509">
    <property type="term" value="F:calcium ion binding"/>
    <property type="evidence" value="ECO:0007669"/>
    <property type="project" value="UniProtKB-UniRule"/>
</dbReference>
<evidence type="ECO:0000256" key="6">
    <source>
        <dbReference type="ARBA" id="ARBA00022837"/>
    </source>
</evidence>
<evidence type="ECO:0000256" key="2">
    <source>
        <dbReference type="ARBA" id="ARBA00022475"/>
    </source>
</evidence>
<keyword evidence="9 12" id="KW-0472">Membrane</keyword>
<keyword evidence="16" id="KW-1185">Reference proteome</keyword>
<evidence type="ECO:0000313" key="16">
    <source>
        <dbReference type="Proteomes" id="UP000549394"/>
    </source>
</evidence>
<dbReference type="Proteomes" id="UP000549394">
    <property type="component" value="Unassembled WGS sequence"/>
</dbReference>
<dbReference type="FunFam" id="2.60.40.60:FF:000020">
    <property type="entry name" value="Dachsous cadherin-related 1b"/>
    <property type="match status" value="2"/>
</dbReference>
<sequence length="909" mass="102145">MYCVRFLLLSTLYTSVSASLNSKLNYEILEEIAINKTICNVFQDAQVGSTFTNEQLKTLWFEFLPKSQRDYSHLFSISSNGIVRVRSRIDRDEICPGAVSCSIEVDVGIQPKSIFRVVQLYILIKDLNDNRPSFDAVVYRLNVLEHTMKAIDLTPANDPDSPQYGVGRYDLRSPNNAFELYRTADVLQLKVNRELDREKRDKYTLELIAYDAATNNNPGKAILEIIIDDANDHPPVFDNSTYQVYLSENSEINEPFLTVRASDKDVGDNGKITYSLSTVSNKHASTFGVNGQKGELYLKRRLNFEERSYYSLTILAKDSGLSGQAVVKVNVLDTNAHSPKITVNAMTDDGVGQVFENTTTGEFVAHISVADGDKGAEGSVSCSLQPDAAPFALDFLVRNQYKIITTKVLDREETELYNIRIECQDGGKPPLRASKSLTVRIKDKNDNSPVFDRPIYSVHVKENIVKENLLRVHATDADSNSNVSYGLQMPSSYFVMDGTTGMLHLRKPLDRERQDVYRIIVIASDKDDDLVLSSSCKVEIILDDVNDEIPAFTKSIYYFKVDEDIQAGKEIGFVSAEDKDAQVKSLIFYEFRERSDKFGIDPLTGRIWTKGNLDRETIAAYQLTVVAREQDMPTHKSSVNVKIDVLDANDNFPHFLFPSKANNSVSISNKIPIGHKITSVKAIDMDLGRNSNLTYHLLKSATNAPFDINSETGSISTNKELDDIQYEVFEIRIQAKDSGIIPLTSKITSLYVIVNKSIPFENFAKSNDLLKGQNLSVIIAVVVCSVLLITVLISAIIMTRKRSNKPPSPEISIATYDPEVQENVTTSISQSDSSSSNSYGKTEWKKTSNLLNPSHLTNGHQYFINNAKTDNRNASSSYYHQLRHCKEVSSFYYYSHYYVLLNYLPKENN</sequence>
<gene>
    <name evidence="15" type="ORF">DGYR_LOCUS8369</name>
</gene>
<reference evidence="15 16" key="1">
    <citation type="submission" date="2020-08" db="EMBL/GenBank/DDBJ databases">
        <authorList>
            <person name="Hejnol A."/>
        </authorList>
    </citation>
    <scope>NUCLEOTIDE SEQUENCE [LARGE SCALE GENOMIC DNA]</scope>
</reference>